<protein>
    <submittedName>
        <fullName evidence="2">Uncharacterized protein</fullName>
    </submittedName>
</protein>
<feature type="compositionally biased region" description="Polar residues" evidence="1">
    <location>
        <begin position="92"/>
        <end position="127"/>
    </location>
</feature>
<gene>
    <name evidence="2" type="ORF">M422DRAFT_46304</name>
</gene>
<sequence length="370" mass="41207">MSSNNVSNSGHPPRPTIPRATTEVRGSGNTFSAVSVAASTSSLSTVTVTIDTAELASAPTQIFRRPNTLTHARGPDSGRNMSPPTFARPQADNVSGSDRNNVVPTTTSVSFRNPEENSTGHLPQTVSCRPHPFPPPPHPSPRQHAVQYPPPRNINPNMHYQYMHSYQTPLQAPVPIHARGGTRTLLDHLYGRPDSVEEESLRELIIYATQSQSGEKVADPYLPRTLYMPTSPARHSTPPQTIRLPDGRVWSLCTHTEFLAPRLCAHHHLCMMQRQRIVHRIMLGMSELPAQTMSPTYTHYGYNPIQGHSRESVHDVRALQQVTLPSGSQVTAEDVSREELPNFAENSTSRRRKRRESGPEENVAKRRHHE</sequence>
<dbReference type="EMBL" id="KN837108">
    <property type="protein sequence ID" value="KIJ46335.1"/>
    <property type="molecule type" value="Genomic_DNA"/>
</dbReference>
<accession>A0A0C9W3F8</accession>
<feature type="region of interest" description="Disordered" evidence="1">
    <location>
        <begin position="59"/>
        <end position="145"/>
    </location>
</feature>
<evidence type="ECO:0000256" key="1">
    <source>
        <dbReference type="SAM" id="MobiDB-lite"/>
    </source>
</evidence>
<proteinExistence type="predicted"/>
<name>A0A0C9W3F8_SPHS4</name>
<organism evidence="2 3">
    <name type="scientific">Sphaerobolus stellatus (strain SS14)</name>
    <dbReference type="NCBI Taxonomy" id="990650"/>
    <lineage>
        <taxon>Eukaryota</taxon>
        <taxon>Fungi</taxon>
        <taxon>Dikarya</taxon>
        <taxon>Basidiomycota</taxon>
        <taxon>Agaricomycotina</taxon>
        <taxon>Agaricomycetes</taxon>
        <taxon>Phallomycetidae</taxon>
        <taxon>Geastrales</taxon>
        <taxon>Sphaerobolaceae</taxon>
        <taxon>Sphaerobolus</taxon>
    </lineage>
</organism>
<feature type="compositionally biased region" description="Polar residues" evidence="1">
    <location>
        <begin position="1"/>
        <end position="10"/>
    </location>
</feature>
<evidence type="ECO:0000313" key="2">
    <source>
        <dbReference type="EMBL" id="KIJ46335.1"/>
    </source>
</evidence>
<reference evidence="2 3" key="1">
    <citation type="submission" date="2014-06" db="EMBL/GenBank/DDBJ databases">
        <title>Evolutionary Origins and Diversification of the Mycorrhizal Mutualists.</title>
        <authorList>
            <consortium name="DOE Joint Genome Institute"/>
            <consortium name="Mycorrhizal Genomics Consortium"/>
            <person name="Kohler A."/>
            <person name="Kuo A."/>
            <person name="Nagy L.G."/>
            <person name="Floudas D."/>
            <person name="Copeland A."/>
            <person name="Barry K.W."/>
            <person name="Cichocki N."/>
            <person name="Veneault-Fourrey C."/>
            <person name="LaButti K."/>
            <person name="Lindquist E.A."/>
            <person name="Lipzen A."/>
            <person name="Lundell T."/>
            <person name="Morin E."/>
            <person name="Murat C."/>
            <person name="Riley R."/>
            <person name="Ohm R."/>
            <person name="Sun H."/>
            <person name="Tunlid A."/>
            <person name="Henrissat B."/>
            <person name="Grigoriev I.V."/>
            <person name="Hibbett D.S."/>
            <person name="Martin F."/>
        </authorList>
    </citation>
    <scope>NUCLEOTIDE SEQUENCE [LARGE SCALE GENOMIC DNA]</scope>
    <source>
        <strain evidence="2 3">SS14</strain>
    </source>
</reference>
<feature type="region of interest" description="Disordered" evidence="1">
    <location>
        <begin position="323"/>
        <end position="370"/>
    </location>
</feature>
<feature type="compositionally biased region" description="Pro residues" evidence="1">
    <location>
        <begin position="131"/>
        <end position="140"/>
    </location>
</feature>
<keyword evidence="3" id="KW-1185">Reference proteome</keyword>
<dbReference type="HOGENOM" id="CLU_748360_0_0_1"/>
<evidence type="ECO:0000313" key="3">
    <source>
        <dbReference type="Proteomes" id="UP000054279"/>
    </source>
</evidence>
<dbReference type="AlphaFoldDB" id="A0A0C9W3F8"/>
<dbReference type="Proteomes" id="UP000054279">
    <property type="component" value="Unassembled WGS sequence"/>
</dbReference>
<feature type="region of interest" description="Disordered" evidence="1">
    <location>
        <begin position="1"/>
        <end position="26"/>
    </location>
</feature>